<proteinExistence type="predicted"/>
<dbReference type="InterPro" id="IPR036271">
    <property type="entry name" value="Tet_transcr_reg_TetR-rel_C_sf"/>
</dbReference>
<evidence type="ECO:0000256" key="3">
    <source>
        <dbReference type="ARBA" id="ARBA00023163"/>
    </source>
</evidence>
<dbReference type="SUPFAM" id="SSF46689">
    <property type="entry name" value="Homeodomain-like"/>
    <property type="match status" value="1"/>
</dbReference>
<reference evidence="6 7" key="1">
    <citation type="submission" date="2018-10" db="EMBL/GenBank/DDBJ databases">
        <title>Transmission dynamics of multidrug resistant bacteria on intensive care unit surfaces.</title>
        <authorList>
            <person name="D'Souza A.W."/>
            <person name="Potter R.F."/>
            <person name="Wallace M."/>
            <person name="Shupe A."/>
            <person name="Patel S."/>
            <person name="Sun S."/>
            <person name="Gul D."/>
            <person name="Kwon J.H."/>
            <person name="Andleeb S."/>
            <person name="Burnham C.-A.D."/>
            <person name="Dantas G."/>
        </authorList>
    </citation>
    <scope>NUCLEOTIDE SEQUENCE [LARGE SCALE GENOMIC DNA]</scope>
    <source>
        <strain evidence="6 7">PO_271</strain>
    </source>
</reference>
<evidence type="ECO:0000256" key="1">
    <source>
        <dbReference type="ARBA" id="ARBA00023015"/>
    </source>
</evidence>
<keyword evidence="1" id="KW-0805">Transcription regulation</keyword>
<feature type="domain" description="HTH tetR-type" evidence="5">
    <location>
        <begin position="27"/>
        <end position="87"/>
    </location>
</feature>
<dbReference type="PANTHER" id="PTHR30055">
    <property type="entry name" value="HTH-TYPE TRANSCRIPTIONAL REGULATOR RUTR"/>
    <property type="match status" value="1"/>
</dbReference>
<protein>
    <submittedName>
        <fullName evidence="6">TetR/AcrR family transcriptional regulator</fullName>
    </submittedName>
</protein>
<dbReference type="Pfam" id="PF00440">
    <property type="entry name" value="TetR_N"/>
    <property type="match status" value="1"/>
</dbReference>
<gene>
    <name evidence="6" type="ORF">EGJ44_00370</name>
</gene>
<evidence type="ECO:0000313" key="7">
    <source>
        <dbReference type="Proteomes" id="UP000272833"/>
    </source>
</evidence>
<evidence type="ECO:0000259" key="5">
    <source>
        <dbReference type="PROSITE" id="PS50977"/>
    </source>
</evidence>
<dbReference type="EMBL" id="RHRS01000001">
    <property type="protein sequence ID" value="RRW39261.1"/>
    <property type="molecule type" value="Genomic_DNA"/>
</dbReference>
<sequence>MIMMSTSTSTCNLSAIIGRATSGIDHKPSHQLVRQVALKLFSEIGFHNVSLRKLANTLEMQPGSLYNHIDGKQELLFELIDEYETDLLDAIKVDLPADSSPEHRLSAYIRSHLGFNASSPQHRSIAQLEFRNLTPNQQKIIEAIRAEYTFILAEIIQHGILTQVFRPIPLQVATRLILSMLTEMSREDKSNATLTIEDSTTLLHETVLRILHT</sequence>
<dbReference type="InterPro" id="IPR050109">
    <property type="entry name" value="HTH-type_TetR-like_transc_reg"/>
</dbReference>
<dbReference type="PROSITE" id="PS50977">
    <property type="entry name" value="HTH_TETR_2"/>
    <property type="match status" value="1"/>
</dbReference>
<dbReference type="GO" id="GO:0003700">
    <property type="term" value="F:DNA-binding transcription factor activity"/>
    <property type="evidence" value="ECO:0007669"/>
    <property type="project" value="TreeGrafter"/>
</dbReference>
<dbReference type="InterPro" id="IPR001647">
    <property type="entry name" value="HTH_TetR"/>
</dbReference>
<dbReference type="GO" id="GO:0000976">
    <property type="term" value="F:transcription cis-regulatory region binding"/>
    <property type="evidence" value="ECO:0007669"/>
    <property type="project" value="TreeGrafter"/>
</dbReference>
<feature type="DNA-binding region" description="H-T-H motif" evidence="4">
    <location>
        <begin position="50"/>
        <end position="69"/>
    </location>
</feature>
<evidence type="ECO:0000313" key="6">
    <source>
        <dbReference type="EMBL" id="RRW39261.1"/>
    </source>
</evidence>
<dbReference type="Pfam" id="PF17932">
    <property type="entry name" value="TetR_C_24"/>
    <property type="match status" value="1"/>
</dbReference>
<comment type="caution">
    <text evidence="6">The sequence shown here is derived from an EMBL/GenBank/DDBJ whole genome shotgun (WGS) entry which is preliminary data.</text>
</comment>
<accession>A0A427HW42</accession>
<evidence type="ECO:0000256" key="2">
    <source>
        <dbReference type="ARBA" id="ARBA00023125"/>
    </source>
</evidence>
<dbReference type="SUPFAM" id="SSF48498">
    <property type="entry name" value="Tetracyclin repressor-like, C-terminal domain"/>
    <property type="match status" value="1"/>
</dbReference>
<dbReference type="AlphaFoldDB" id="A0A427HW42"/>
<name>A0A427HW42_ECTOL</name>
<organism evidence="6 7">
    <name type="scientific">Ectopseudomonas oleovorans</name>
    <name type="common">Pseudomonas oleovorans</name>
    <dbReference type="NCBI Taxonomy" id="301"/>
    <lineage>
        <taxon>Bacteria</taxon>
        <taxon>Pseudomonadati</taxon>
        <taxon>Pseudomonadota</taxon>
        <taxon>Gammaproteobacteria</taxon>
        <taxon>Pseudomonadales</taxon>
        <taxon>Pseudomonadaceae</taxon>
        <taxon>Ectopseudomonas</taxon>
    </lineage>
</organism>
<dbReference type="Proteomes" id="UP000272833">
    <property type="component" value="Unassembled WGS sequence"/>
</dbReference>
<keyword evidence="2 4" id="KW-0238">DNA-binding</keyword>
<dbReference type="Gene3D" id="1.10.357.10">
    <property type="entry name" value="Tetracycline Repressor, domain 2"/>
    <property type="match status" value="1"/>
</dbReference>
<dbReference type="PANTHER" id="PTHR30055:SF240">
    <property type="entry name" value="HTH-TYPE TRANSCRIPTIONAL REGULATOR ACRR"/>
    <property type="match status" value="1"/>
</dbReference>
<dbReference type="InterPro" id="IPR009057">
    <property type="entry name" value="Homeodomain-like_sf"/>
</dbReference>
<keyword evidence="3" id="KW-0804">Transcription</keyword>
<evidence type="ECO:0000256" key="4">
    <source>
        <dbReference type="PROSITE-ProRule" id="PRU00335"/>
    </source>
</evidence>
<dbReference type="InterPro" id="IPR041490">
    <property type="entry name" value="KstR2_TetR_C"/>
</dbReference>